<dbReference type="Proteomes" id="UP000633263">
    <property type="component" value="Unassembled WGS sequence"/>
</dbReference>
<dbReference type="InterPro" id="IPR029069">
    <property type="entry name" value="HotDog_dom_sf"/>
</dbReference>
<proteinExistence type="predicted"/>
<comment type="caution">
    <text evidence="2">The sequence shown here is derived from an EMBL/GenBank/DDBJ whole genome shotgun (WGS) entry which is preliminary data.</text>
</comment>
<reference evidence="3" key="1">
    <citation type="journal article" date="2019" name="Int. J. Syst. Evol. Microbiol.">
        <title>The Global Catalogue of Microorganisms (GCM) 10K type strain sequencing project: providing services to taxonomists for standard genome sequencing and annotation.</title>
        <authorList>
            <consortium name="The Broad Institute Genomics Platform"/>
            <consortium name="The Broad Institute Genome Sequencing Center for Infectious Disease"/>
            <person name="Wu L."/>
            <person name="Ma J."/>
        </authorList>
    </citation>
    <scope>NUCLEOTIDE SEQUENCE [LARGE SCALE GENOMIC DNA]</scope>
    <source>
        <strain evidence="3">JCM 11590</strain>
    </source>
</reference>
<name>A0ABQ2CPH8_9GAMM</name>
<dbReference type="CDD" id="cd00586">
    <property type="entry name" value="4HBT"/>
    <property type="match status" value="1"/>
</dbReference>
<keyword evidence="3" id="KW-1185">Reference proteome</keyword>
<dbReference type="EMBL" id="BMNN01000001">
    <property type="protein sequence ID" value="GGI93692.1"/>
    <property type="molecule type" value="Genomic_DNA"/>
</dbReference>
<dbReference type="Gene3D" id="3.10.129.10">
    <property type="entry name" value="Hotdog Thioesterase"/>
    <property type="match status" value="1"/>
</dbReference>
<sequence>MLHPFENPDERLSGRQSVNWDLQNPFIENVQVQPEDIDELGHANNAVYVQWLERCAWQHSKSLGLGLPEYQQLNRAMVVMRHEIDYLAAAYEGEELQMATWIVSWDSKLRMTRRFQLVRPADGVTLLRAATTFACVELSSGRPRRMPVEFIEGYGRAIVDSSE</sequence>
<dbReference type="Pfam" id="PF13279">
    <property type="entry name" value="4HBT_2"/>
    <property type="match status" value="1"/>
</dbReference>
<evidence type="ECO:0000313" key="3">
    <source>
        <dbReference type="Proteomes" id="UP000633263"/>
    </source>
</evidence>
<organism evidence="2 3">
    <name type="scientific">Halopseudomonas pertucinogena</name>
    <dbReference type="NCBI Taxonomy" id="86175"/>
    <lineage>
        <taxon>Bacteria</taxon>
        <taxon>Pseudomonadati</taxon>
        <taxon>Pseudomonadota</taxon>
        <taxon>Gammaproteobacteria</taxon>
        <taxon>Pseudomonadales</taxon>
        <taxon>Pseudomonadaceae</taxon>
        <taxon>Halopseudomonas</taxon>
    </lineage>
</organism>
<evidence type="ECO:0000256" key="1">
    <source>
        <dbReference type="ARBA" id="ARBA00022801"/>
    </source>
</evidence>
<dbReference type="InterPro" id="IPR050563">
    <property type="entry name" value="4-hydroxybenzoyl-CoA_TE"/>
</dbReference>
<gene>
    <name evidence="2" type="ORF">GCM10009083_07690</name>
</gene>
<dbReference type="SUPFAM" id="SSF54637">
    <property type="entry name" value="Thioesterase/thiol ester dehydrase-isomerase"/>
    <property type="match status" value="1"/>
</dbReference>
<dbReference type="PANTHER" id="PTHR31793">
    <property type="entry name" value="4-HYDROXYBENZOYL-COA THIOESTERASE FAMILY MEMBER"/>
    <property type="match status" value="1"/>
</dbReference>
<dbReference type="PANTHER" id="PTHR31793:SF37">
    <property type="entry name" value="ACYL-COA THIOESTER HYDROLASE YBGC"/>
    <property type="match status" value="1"/>
</dbReference>
<accession>A0ABQ2CPH8</accession>
<keyword evidence="1" id="KW-0378">Hydrolase</keyword>
<protein>
    <recommendedName>
        <fullName evidence="4">Acyl-CoA thioesterase</fullName>
    </recommendedName>
</protein>
<evidence type="ECO:0000313" key="2">
    <source>
        <dbReference type="EMBL" id="GGI93692.1"/>
    </source>
</evidence>
<evidence type="ECO:0008006" key="4">
    <source>
        <dbReference type="Google" id="ProtNLM"/>
    </source>
</evidence>